<evidence type="ECO:0000256" key="13">
    <source>
        <dbReference type="ARBA" id="ARBA00037785"/>
    </source>
</evidence>
<feature type="non-terminal residue" evidence="17">
    <location>
        <position position="1"/>
    </location>
</feature>
<evidence type="ECO:0000256" key="11">
    <source>
        <dbReference type="ARBA" id="ARBA00023180"/>
    </source>
</evidence>
<keyword evidence="4 16" id="KW-0812">Transmembrane</keyword>
<dbReference type="GO" id="GO:0005886">
    <property type="term" value="C:plasma membrane"/>
    <property type="evidence" value="ECO:0007669"/>
    <property type="project" value="TreeGrafter"/>
</dbReference>
<keyword evidence="10 16" id="KW-0472">Membrane</keyword>
<feature type="transmembrane region" description="Helical" evidence="16">
    <location>
        <begin position="112"/>
        <end position="137"/>
    </location>
</feature>
<keyword evidence="8 15" id="KW-0915">Sodium</keyword>
<evidence type="ECO:0000256" key="3">
    <source>
        <dbReference type="ARBA" id="ARBA00022448"/>
    </source>
</evidence>
<feature type="transmembrane region" description="Helical" evidence="16">
    <location>
        <begin position="79"/>
        <end position="100"/>
    </location>
</feature>
<feature type="transmembrane region" description="Helical" evidence="16">
    <location>
        <begin position="149"/>
        <end position="171"/>
    </location>
</feature>
<comment type="subcellular location">
    <subcellularLocation>
        <location evidence="1">Membrane</location>
        <topology evidence="1">Multi-pass membrane protein</topology>
    </subcellularLocation>
</comment>
<dbReference type="PANTHER" id="PTHR11616:SF321">
    <property type="entry name" value="SODIUM-DEPENDENT NUTRIENT AMINO ACID TRANSPORTER 1-RELATED"/>
    <property type="match status" value="1"/>
</dbReference>
<keyword evidence="11" id="KW-0325">Glycoprotein</keyword>
<evidence type="ECO:0000256" key="12">
    <source>
        <dbReference type="ARBA" id="ARBA00023201"/>
    </source>
</evidence>
<organism evidence="17 18">
    <name type="scientific">Meganyctiphanes norvegica</name>
    <name type="common">Northern krill</name>
    <name type="synonym">Thysanopoda norvegica</name>
    <dbReference type="NCBI Taxonomy" id="48144"/>
    <lineage>
        <taxon>Eukaryota</taxon>
        <taxon>Metazoa</taxon>
        <taxon>Ecdysozoa</taxon>
        <taxon>Arthropoda</taxon>
        <taxon>Crustacea</taxon>
        <taxon>Multicrustacea</taxon>
        <taxon>Malacostraca</taxon>
        <taxon>Eumalacostraca</taxon>
        <taxon>Eucarida</taxon>
        <taxon>Euphausiacea</taxon>
        <taxon>Euphausiidae</taxon>
        <taxon>Meganyctiphanes</taxon>
    </lineage>
</organism>
<evidence type="ECO:0000256" key="2">
    <source>
        <dbReference type="ARBA" id="ARBA00006459"/>
    </source>
</evidence>
<evidence type="ECO:0000313" key="17">
    <source>
        <dbReference type="EMBL" id="CAL4149265.1"/>
    </source>
</evidence>
<dbReference type="AlphaFoldDB" id="A0AAV2S0P7"/>
<accession>A0AAV2S0P7</accession>
<feature type="transmembrane region" description="Helical" evidence="16">
    <location>
        <begin position="41"/>
        <end position="59"/>
    </location>
</feature>
<proteinExistence type="inferred from homology"/>
<dbReference type="EMBL" id="CAXKWB010036904">
    <property type="protein sequence ID" value="CAL4149265.1"/>
    <property type="molecule type" value="Genomic_DNA"/>
</dbReference>
<feature type="binding site" evidence="15">
    <location>
        <position position="14"/>
    </location>
    <ligand>
        <name>Na(+)</name>
        <dbReference type="ChEBI" id="CHEBI:29101"/>
        <label>1</label>
    </ligand>
</feature>
<evidence type="ECO:0000256" key="8">
    <source>
        <dbReference type="ARBA" id="ARBA00023053"/>
    </source>
</evidence>
<keyword evidence="3" id="KW-0813">Transport</keyword>
<name>A0AAV2S0P7_MEGNR</name>
<dbReference type="GO" id="GO:0089718">
    <property type="term" value="P:amino acid import across plasma membrane"/>
    <property type="evidence" value="ECO:0007669"/>
    <property type="project" value="TreeGrafter"/>
</dbReference>
<evidence type="ECO:0000256" key="9">
    <source>
        <dbReference type="ARBA" id="ARBA00023065"/>
    </source>
</evidence>
<keyword evidence="5" id="KW-0769">Symport</keyword>
<keyword evidence="15" id="KW-0479">Metal-binding</keyword>
<comment type="function">
    <text evidence="13">Unusual broad substrate spectrum amino acid:sodium cotransporter that promotes absorption of the D isomers of essential amino acids. Neutral amino acids are the preferred substrates, especially methionine and phenylalanine.</text>
</comment>
<sequence length="217" mass="24452">QAFSLLFFLMLFSLGIGSLACDTGMVITVVCDQFPKCKRSIVTFCVCLISFLVGLLYVTPGGQWILESVDFFTNGFVRFAIVVVEVIALNWIYGTTAFIHDVNFMLGRNLGWYWRICWSVLIPVSLIIILGYSIITIQLPTMNGQYFPTSLYVCGWMIPVTVLLVIVFGFAHTVNGAPGQSLTQKLKTSFYPKKSWGPKKTNHREDWKIHIKSLNST</sequence>
<dbReference type="PROSITE" id="PS50267">
    <property type="entry name" value="NA_NEUROTRAN_SYMP_3"/>
    <property type="match status" value="1"/>
</dbReference>
<evidence type="ECO:0000256" key="10">
    <source>
        <dbReference type="ARBA" id="ARBA00023136"/>
    </source>
</evidence>
<evidence type="ECO:0000256" key="4">
    <source>
        <dbReference type="ARBA" id="ARBA00022692"/>
    </source>
</evidence>
<dbReference type="Pfam" id="PF00209">
    <property type="entry name" value="SNF"/>
    <property type="match status" value="1"/>
</dbReference>
<evidence type="ECO:0000256" key="14">
    <source>
        <dbReference type="ARBA" id="ARBA00040215"/>
    </source>
</evidence>
<dbReference type="Proteomes" id="UP001497623">
    <property type="component" value="Unassembled WGS sequence"/>
</dbReference>
<dbReference type="InterPro" id="IPR037272">
    <property type="entry name" value="SNS_sf"/>
</dbReference>
<evidence type="ECO:0000256" key="16">
    <source>
        <dbReference type="SAM" id="Phobius"/>
    </source>
</evidence>
<keyword evidence="7 16" id="KW-1133">Transmembrane helix</keyword>
<protein>
    <recommendedName>
        <fullName evidence="14">Sodium-dependent nutrient amino acid transporter 1</fullName>
    </recommendedName>
</protein>
<dbReference type="InterPro" id="IPR000175">
    <property type="entry name" value="Na/ntran_symport"/>
</dbReference>
<dbReference type="GO" id="GO:0005283">
    <property type="term" value="F:amino acid:sodium symporter activity"/>
    <property type="evidence" value="ECO:0007669"/>
    <property type="project" value="TreeGrafter"/>
</dbReference>
<evidence type="ECO:0000256" key="7">
    <source>
        <dbReference type="ARBA" id="ARBA00022989"/>
    </source>
</evidence>
<keyword evidence="18" id="KW-1185">Reference proteome</keyword>
<keyword evidence="9" id="KW-0406">Ion transport</keyword>
<keyword evidence="12" id="KW-0739">Sodium transport</keyword>
<gene>
    <name evidence="17" type="ORF">MNOR_LOCUS30359</name>
</gene>
<keyword evidence="6" id="KW-0029">Amino-acid transport</keyword>
<feature type="transmembrane region" description="Helical" evidence="16">
    <location>
        <begin position="6"/>
        <end position="29"/>
    </location>
</feature>
<comment type="similarity">
    <text evidence="2">Belongs to the sodium:neurotransmitter symporter (SNF) (TC 2.A.22) family.</text>
</comment>
<evidence type="ECO:0000256" key="15">
    <source>
        <dbReference type="PIRSR" id="PIRSR600175-1"/>
    </source>
</evidence>
<feature type="binding site" evidence="15">
    <location>
        <position position="18"/>
    </location>
    <ligand>
        <name>Na(+)</name>
        <dbReference type="ChEBI" id="CHEBI:29101"/>
        <label>1</label>
    </ligand>
</feature>
<dbReference type="SUPFAM" id="SSF161070">
    <property type="entry name" value="SNF-like"/>
    <property type="match status" value="1"/>
</dbReference>
<evidence type="ECO:0000313" key="18">
    <source>
        <dbReference type="Proteomes" id="UP001497623"/>
    </source>
</evidence>
<evidence type="ECO:0000256" key="6">
    <source>
        <dbReference type="ARBA" id="ARBA00022970"/>
    </source>
</evidence>
<dbReference type="GO" id="GO:0046872">
    <property type="term" value="F:metal ion binding"/>
    <property type="evidence" value="ECO:0007669"/>
    <property type="project" value="UniProtKB-KW"/>
</dbReference>
<evidence type="ECO:0000256" key="1">
    <source>
        <dbReference type="ARBA" id="ARBA00004141"/>
    </source>
</evidence>
<reference evidence="17 18" key="1">
    <citation type="submission" date="2024-05" db="EMBL/GenBank/DDBJ databases">
        <authorList>
            <person name="Wallberg A."/>
        </authorList>
    </citation>
    <scope>NUCLEOTIDE SEQUENCE [LARGE SCALE GENOMIC DNA]</scope>
</reference>
<dbReference type="GO" id="GO:0015179">
    <property type="term" value="F:L-amino acid transmembrane transporter activity"/>
    <property type="evidence" value="ECO:0007669"/>
    <property type="project" value="TreeGrafter"/>
</dbReference>
<dbReference type="PANTHER" id="PTHR11616">
    <property type="entry name" value="SODIUM/CHLORIDE DEPENDENT TRANSPORTER"/>
    <property type="match status" value="1"/>
</dbReference>
<evidence type="ECO:0000256" key="5">
    <source>
        <dbReference type="ARBA" id="ARBA00022847"/>
    </source>
</evidence>
<comment type="caution">
    <text evidence="17">The sequence shown here is derived from an EMBL/GenBank/DDBJ whole genome shotgun (WGS) entry which is preliminary data.</text>
</comment>